<evidence type="ECO:0000259" key="7">
    <source>
        <dbReference type="PROSITE" id="PS51194"/>
    </source>
</evidence>
<gene>
    <name evidence="8" type="primary">hrpB</name>
    <name evidence="8" type="ORF">CWC19_10200</name>
</gene>
<dbReference type="PROSITE" id="PS51194">
    <property type="entry name" value="HELICASE_CTER"/>
    <property type="match status" value="1"/>
</dbReference>
<comment type="caution">
    <text evidence="8">The sequence shown here is derived from an EMBL/GenBank/DDBJ whole genome shotgun (WGS) entry which is preliminary data.</text>
</comment>
<evidence type="ECO:0000256" key="5">
    <source>
        <dbReference type="SAM" id="MobiDB-lite"/>
    </source>
</evidence>
<dbReference type="Gene3D" id="1.20.120.1080">
    <property type="match status" value="1"/>
</dbReference>
<dbReference type="Pfam" id="PF08482">
    <property type="entry name" value="HrpB_C"/>
    <property type="match status" value="1"/>
</dbReference>
<feature type="domain" description="Helicase ATP-binding" evidence="6">
    <location>
        <begin position="12"/>
        <end position="162"/>
    </location>
</feature>
<dbReference type="CDD" id="cd17990">
    <property type="entry name" value="DEXHc_HrpB"/>
    <property type="match status" value="1"/>
</dbReference>
<dbReference type="Pfam" id="PF00270">
    <property type="entry name" value="DEAD"/>
    <property type="match status" value="1"/>
</dbReference>
<name>A0A5S3V8Y3_9GAMM</name>
<evidence type="ECO:0000259" key="6">
    <source>
        <dbReference type="PROSITE" id="PS51192"/>
    </source>
</evidence>
<dbReference type="SMART" id="SM00487">
    <property type="entry name" value="DEXDc"/>
    <property type="match status" value="1"/>
</dbReference>
<dbReference type="GO" id="GO:0005524">
    <property type="term" value="F:ATP binding"/>
    <property type="evidence" value="ECO:0007669"/>
    <property type="project" value="UniProtKB-KW"/>
</dbReference>
<dbReference type="OrthoDB" id="9805617at2"/>
<dbReference type="GO" id="GO:0003676">
    <property type="term" value="F:nucleic acid binding"/>
    <property type="evidence" value="ECO:0007669"/>
    <property type="project" value="InterPro"/>
</dbReference>
<keyword evidence="4" id="KW-0067">ATP-binding</keyword>
<dbReference type="SMART" id="SM00490">
    <property type="entry name" value="HELICc"/>
    <property type="match status" value="1"/>
</dbReference>
<evidence type="ECO:0000256" key="2">
    <source>
        <dbReference type="ARBA" id="ARBA00022801"/>
    </source>
</evidence>
<dbReference type="InterPro" id="IPR049614">
    <property type="entry name" value="HrpB_DEXH"/>
</dbReference>
<feature type="region of interest" description="Disordered" evidence="5">
    <location>
        <begin position="786"/>
        <end position="808"/>
    </location>
</feature>
<dbReference type="InterPro" id="IPR013689">
    <property type="entry name" value="RNA_helicase_ATP-dep_HrpB_C"/>
</dbReference>
<dbReference type="GO" id="GO:0016787">
    <property type="term" value="F:hydrolase activity"/>
    <property type="evidence" value="ECO:0007669"/>
    <property type="project" value="UniProtKB-KW"/>
</dbReference>
<dbReference type="InterPro" id="IPR027417">
    <property type="entry name" value="P-loop_NTPase"/>
</dbReference>
<dbReference type="InterPro" id="IPR011545">
    <property type="entry name" value="DEAD/DEAH_box_helicase_dom"/>
</dbReference>
<dbReference type="CDD" id="cd18791">
    <property type="entry name" value="SF2_C_RHA"/>
    <property type="match status" value="1"/>
</dbReference>
<organism evidence="8 9">
    <name type="scientific">Pseudoalteromonas aurantia</name>
    <dbReference type="NCBI Taxonomy" id="43654"/>
    <lineage>
        <taxon>Bacteria</taxon>
        <taxon>Pseudomonadati</taxon>
        <taxon>Pseudomonadota</taxon>
        <taxon>Gammaproteobacteria</taxon>
        <taxon>Alteromonadales</taxon>
        <taxon>Pseudoalteromonadaceae</taxon>
        <taxon>Pseudoalteromonas</taxon>
    </lineage>
</organism>
<evidence type="ECO:0000313" key="9">
    <source>
        <dbReference type="Proteomes" id="UP000307217"/>
    </source>
</evidence>
<reference evidence="8 9" key="1">
    <citation type="submission" date="2018-01" db="EMBL/GenBank/DDBJ databases">
        <authorList>
            <person name="Paulsen S."/>
            <person name="Gram L.K."/>
        </authorList>
    </citation>
    <scope>NUCLEOTIDE SEQUENCE [LARGE SCALE GENOMIC DNA]</scope>
    <source>
        <strain evidence="8 9">S3790</strain>
    </source>
</reference>
<evidence type="ECO:0000256" key="3">
    <source>
        <dbReference type="ARBA" id="ARBA00022806"/>
    </source>
</evidence>
<dbReference type="GO" id="GO:0004386">
    <property type="term" value="F:helicase activity"/>
    <property type="evidence" value="ECO:0007669"/>
    <property type="project" value="UniProtKB-KW"/>
</dbReference>
<accession>A0A5S3V8Y3</accession>
<proteinExistence type="predicted"/>
<dbReference type="SUPFAM" id="SSF52540">
    <property type="entry name" value="P-loop containing nucleoside triphosphate hydrolases"/>
    <property type="match status" value="1"/>
</dbReference>
<dbReference type="SMART" id="SM00847">
    <property type="entry name" value="HA2"/>
    <property type="match status" value="1"/>
</dbReference>
<dbReference type="Pfam" id="PF00271">
    <property type="entry name" value="Helicase_C"/>
    <property type="match status" value="1"/>
</dbReference>
<keyword evidence="2" id="KW-0378">Hydrolase</keyword>
<reference evidence="9" key="2">
    <citation type="submission" date="2019-06" db="EMBL/GenBank/DDBJ databases">
        <title>Co-occurence of chitin degradation, pigmentation and bioactivity in marine Pseudoalteromonas.</title>
        <authorList>
            <person name="Sonnenschein E.C."/>
            <person name="Bech P.K."/>
        </authorList>
    </citation>
    <scope>NUCLEOTIDE SEQUENCE [LARGE SCALE GENOMIC DNA]</scope>
    <source>
        <strain evidence="9">S3790</strain>
    </source>
</reference>
<evidence type="ECO:0000313" key="8">
    <source>
        <dbReference type="EMBL" id="TMO68319.1"/>
    </source>
</evidence>
<dbReference type="EMBL" id="PNBX01000040">
    <property type="protein sequence ID" value="TMO68319.1"/>
    <property type="molecule type" value="Genomic_DNA"/>
</dbReference>
<feature type="compositionally biased region" description="Polar residues" evidence="5">
    <location>
        <begin position="798"/>
        <end position="808"/>
    </location>
</feature>
<evidence type="ECO:0000256" key="1">
    <source>
        <dbReference type="ARBA" id="ARBA00022741"/>
    </source>
</evidence>
<dbReference type="PANTHER" id="PTHR43519">
    <property type="entry name" value="ATP-DEPENDENT RNA HELICASE HRPB"/>
    <property type="match status" value="1"/>
</dbReference>
<protein>
    <submittedName>
        <fullName evidence="8">ATP-dependent helicase HrpB</fullName>
    </submittedName>
</protein>
<keyword evidence="1" id="KW-0547">Nucleotide-binding</keyword>
<dbReference type="InterPro" id="IPR014001">
    <property type="entry name" value="Helicase_ATP-bd"/>
</dbReference>
<keyword evidence="3 8" id="KW-0347">Helicase</keyword>
<feature type="domain" description="Helicase C-terminal" evidence="7">
    <location>
        <begin position="178"/>
        <end position="368"/>
    </location>
</feature>
<sequence length="808" mass="90496">MLPIESIYPSLISELHCQSKVLLQAPPGAGKSTWLPLSLIRDGHFKRIIMLEPRRLAARNIAQFLAKQQQEPVGQSIGLRIRNDVKVSNHTKLEIVTEGVLTRLIQTDPELTGVDLIIFDEFHERSLAADTALALALETQMALREDLKILVMSATLDAQRYQQFLGGPVVSCEGRSFPIDTVYEPLHDESKWVDAIAGLVVKALQEQHGSALVFLPGQREIHRVAQMLSVYKLSDTEIVTLFGDQDKQTQQAAIAPAKEGLRKVVLTTNVAETSLTIEGIRIVVDSGKRRAAQFNLKTGVTELSTVSISRSSAVQRAGRAGRIEPGVVYRLGSHEQFERRDGHDIPEILSSDIASLLLEAKVWGTELIELPLIDQPSHGQIQQATQLLEMLEILDKDGKLTPLGNKVHSFGTEPRLAHMLIKAQTLEAKLSGITTLACYFIALLESRVTSSPELRVALLNQFERPHHTFTAQLNQWLKRLKLAKPLTLATEHLSIIVALAFPDRLAKRRGQGFILANGAGVNSHDSHWLSDDYIAIAALGGHKGQRIFSATDLSIKQLNDVLPYLFTHYSVCEFDDKKGRFVHEDRTAIGDLIIGAVPSSKEIDIAMRTQAWLALIEKHGFVLFAQYDDVKPFLNRLSLASRFYPSEFNNLDELALFKEINKWLAPFLHDVKQLTQLKKLDLKSAIISCLDWQQQQLLEQILPRRIQVPSGSNVKITYQLEGPAKVSVRMQEVYGLTETPKLCRGQLPLLMELLSPASRPLQLTQDLAHFWKNSYKEVQKEMKGRYPKHFWPDDPATSPATNKVKSRM</sequence>
<evidence type="ECO:0000256" key="4">
    <source>
        <dbReference type="ARBA" id="ARBA00022840"/>
    </source>
</evidence>
<dbReference type="PIRSF" id="PIRSF005496">
    <property type="entry name" value="ATP_hel_hrpB"/>
    <property type="match status" value="1"/>
</dbReference>
<dbReference type="Gene3D" id="3.40.50.300">
    <property type="entry name" value="P-loop containing nucleotide triphosphate hydrolases"/>
    <property type="match status" value="2"/>
</dbReference>
<dbReference type="InterPro" id="IPR007502">
    <property type="entry name" value="Helicase-assoc_dom"/>
</dbReference>
<dbReference type="InterPro" id="IPR010225">
    <property type="entry name" value="HrpB"/>
</dbReference>
<dbReference type="InterPro" id="IPR001650">
    <property type="entry name" value="Helicase_C-like"/>
</dbReference>
<dbReference type="PANTHER" id="PTHR43519:SF1">
    <property type="entry name" value="ATP-DEPENDENT RNA HELICASE HRPB"/>
    <property type="match status" value="1"/>
</dbReference>
<dbReference type="Proteomes" id="UP000307217">
    <property type="component" value="Unassembled WGS sequence"/>
</dbReference>
<dbReference type="AlphaFoldDB" id="A0A5S3V8Y3"/>
<dbReference type="NCBIfam" id="TIGR01970">
    <property type="entry name" value="DEAH_box_HrpB"/>
    <property type="match status" value="1"/>
</dbReference>
<dbReference type="FunFam" id="3.40.50.300:FF:002125">
    <property type="entry name" value="ATP-dependent helicase HrpB"/>
    <property type="match status" value="1"/>
</dbReference>
<dbReference type="PROSITE" id="PS51192">
    <property type="entry name" value="HELICASE_ATP_BIND_1"/>
    <property type="match status" value="1"/>
</dbReference>
<dbReference type="RefSeq" id="WP_138591784.1">
    <property type="nucleotide sequence ID" value="NZ_PNBX01000040.1"/>
</dbReference>